<proteinExistence type="inferred from homology"/>
<evidence type="ECO:0000256" key="4">
    <source>
        <dbReference type="ARBA" id="ARBA00022989"/>
    </source>
</evidence>
<evidence type="ECO:0000313" key="7">
    <source>
        <dbReference type="EMBL" id="MBE9666198.1"/>
    </source>
</evidence>
<comment type="subcellular location">
    <subcellularLocation>
        <location evidence="1">Membrane</location>
    </subcellularLocation>
</comment>
<dbReference type="EMBL" id="JADFFM010000001">
    <property type="protein sequence ID" value="MBE9666198.1"/>
    <property type="molecule type" value="Genomic_DNA"/>
</dbReference>
<evidence type="ECO:0000313" key="8">
    <source>
        <dbReference type="Proteomes" id="UP000632774"/>
    </source>
</evidence>
<evidence type="ECO:0000256" key="2">
    <source>
        <dbReference type="ARBA" id="ARBA00009530"/>
    </source>
</evidence>
<dbReference type="Proteomes" id="UP000632774">
    <property type="component" value="Unassembled WGS sequence"/>
</dbReference>
<evidence type="ECO:0000256" key="6">
    <source>
        <dbReference type="SAM" id="Phobius"/>
    </source>
</evidence>
<dbReference type="RefSeq" id="WP_194105569.1">
    <property type="nucleotide sequence ID" value="NZ_JADFFM010000001.1"/>
</dbReference>
<keyword evidence="8" id="KW-1185">Reference proteome</keyword>
<comment type="similarity">
    <text evidence="2">Belongs to the UPF0057 (PMP3) family.</text>
</comment>
<organism evidence="7 8">
    <name type="scientific">Mucilaginibacter boryungensis</name>
    <dbReference type="NCBI Taxonomy" id="768480"/>
    <lineage>
        <taxon>Bacteria</taxon>
        <taxon>Pseudomonadati</taxon>
        <taxon>Bacteroidota</taxon>
        <taxon>Sphingobacteriia</taxon>
        <taxon>Sphingobacteriales</taxon>
        <taxon>Sphingobacteriaceae</taxon>
        <taxon>Mucilaginibacter</taxon>
    </lineage>
</organism>
<keyword evidence="5 6" id="KW-0472">Membrane</keyword>
<dbReference type="InterPro" id="IPR000612">
    <property type="entry name" value="PMP3"/>
</dbReference>
<accession>A0ABR9XFM6</accession>
<evidence type="ECO:0000256" key="1">
    <source>
        <dbReference type="ARBA" id="ARBA00004370"/>
    </source>
</evidence>
<keyword evidence="4 6" id="KW-1133">Transmembrane helix</keyword>
<reference evidence="7 8" key="1">
    <citation type="submission" date="2020-10" db="EMBL/GenBank/DDBJ databases">
        <title>Mucilaginibacter mali sp. nov., isolated from rhizosphere soil of apple orchard.</title>
        <authorList>
            <person name="Lee J.-S."/>
            <person name="Kim H.S."/>
            <person name="Kim J.-S."/>
        </authorList>
    </citation>
    <scope>NUCLEOTIDE SEQUENCE [LARGE SCALE GENOMIC DNA]</scope>
    <source>
        <strain evidence="7 8">KCTC 23157</strain>
    </source>
</reference>
<dbReference type="Pfam" id="PF01679">
    <property type="entry name" value="Pmp3"/>
    <property type="match status" value="1"/>
</dbReference>
<evidence type="ECO:0000256" key="3">
    <source>
        <dbReference type="ARBA" id="ARBA00022692"/>
    </source>
</evidence>
<feature type="transmembrane region" description="Helical" evidence="6">
    <location>
        <begin position="20"/>
        <end position="45"/>
    </location>
</feature>
<evidence type="ECO:0000256" key="5">
    <source>
        <dbReference type="ARBA" id="ARBA00023136"/>
    </source>
</evidence>
<comment type="caution">
    <text evidence="7">The sequence shown here is derived from an EMBL/GenBank/DDBJ whole genome shotgun (WGS) entry which is preliminary data.</text>
</comment>
<sequence>MRYFLCFIFPPAAVLTTGRLFTLLLNIILTICFWIPGVIHAILITQDYYAAKRQRQLVKVMKRNHY</sequence>
<keyword evidence="3 6" id="KW-0812">Transmembrane</keyword>
<protein>
    <submittedName>
        <fullName evidence="7">YqaE/Pmp3 family membrane protein</fullName>
    </submittedName>
</protein>
<gene>
    <name evidence="7" type="ORF">IRJ18_07480</name>
</gene>
<name>A0ABR9XFM6_9SPHI</name>